<dbReference type="EMBL" id="ML987193">
    <property type="protein sequence ID" value="KAF2251122.1"/>
    <property type="molecule type" value="Genomic_DNA"/>
</dbReference>
<proteinExistence type="predicted"/>
<reference evidence="3" key="1">
    <citation type="journal article" date="2020" name="Stud. Mycol.">
        <title>101 Dothideomycetes genomes: a test case for predicting lifestyles and emergence of pathogens.</title>
        <authorList>
            <person name="Haridas S."/>
            <person name="Albert R."/>
            <person name="Binder M."/>
            <person name="Bloem J."/>
            <person name="Labutti K."/>
            <person name="Salamov A."/>
            <person name="Andreopoulos B."/>
            <person name="Baker S."/>
            <person name="Barry K."/>
            <person name="Bills G."/>
            <person name="Bluhm B."/>
            <person name="Cannon C."/>
            <person name="Castanera R."/>
            <person name="Culley D."/>
            <person name="Daum C."/>
            <person name="Ezra D."/>
            <person name="Gonzalez J."/>
            <person name="Henrissat B."/>
            <person name="Kuo A."/>
            <person name="Liang C."/>
            <person name="Lipzen A."/>
            <person name="Lutzoni F."/>
            <person name="Magnuson J."/>
            <person name="Mondo S."/>
            <person name="Nolan M."/>
            <person name="Ohm R."/>
            <person name="Pangilinan J."/>
            <person name="Park H.-J."/>
            <person name="Ramirez L."/>
            <person name="Alfaro M."/>
            <person name="Sun H."/>
            <person name="Tritt A."/>
            <person name="Yoshinaga Y."/>
            <person name="Zwiers L.-H."/>
            <person name="Turgeon B."/>
            <person name="Goodwin S."/>
            <person name="Spatafora J."/>
            <person name="Crous P."/>
            <person name="Grigoriev I."/>
        </authorList>
    </citation>
    <scope>NUCLEOTIDE SEQUENCE</scope>
    <source>
        <strain evidence="3">CBS 122368</strain>
    </source>
</reference>
<keyword evidence="4" id="KW-1185">Reference proteome</keyword>
<evidence type="ECO:0000313" key="4">
    <source>
        <dbReference type="Proteomes" id="UP000800094"/>
    </source>
</evidence>
<dbReference type="OrthoDB" id="2560628at2759"/>
<sequence length="305" mass="33633">MYLKYGAIVNIVTLVIYFVYLCIAVWLAIRQGLGHNFPWICMIVLALCRLTQVSLDLAATSMFPPASASNTSLESGVAILTEISLTPLFMSTASMLNMISGPKGRRMQWILFLLHVPLLISLVLIIAGGIDPDSRDSPTFAATNTTKAGIAIYCACFVVLIFATTTIAARLYLANAVEVKILSTVVLSLPFFLVDVVYMMCFAFESLRGDQRFNVISGSVTLQLCMQVIMEYVIVGLYLGLGLELPQKAAWLRDQVLGDHDYDQMRDTFLWKMYEGLSAVVAATVMPALMFSHWMLGKILRSGSP</sequence>
<dbReference type="Pfam" id="PF24800">
    <property type="entry name" value="DUF7702"/>
    <property type="match status" value="1"/>
</dbReference>
<accession>A0A6A6IMR3</accession>
<feature type="transmembrane region" description="Helical" evidence="1">
    <location>
        <begin position="181"/>
        <end position="200"/>
    </location>
</feature>
<dbReference type="Proteomes" id="UP000800094">
    <property type="component" value="Unassembled WGS sequence"/>
</dbReference>
<dbReference type="InterPro" id="IPR056119">
    <property type="entry name" value="DUF7702"/>
</dbReference>
<dbReference type="RefSeq" id="XP_033686126.1">
    <property type="nucleotide sequence ID" value="XM_033823516.1"/>
</dbReference>
<feature type="transmembrane region" description="Helical" evidence="1">
    <location>
        <begin position="75"/>
        <end position="97"/>
    </location>
</feature>
<organism evidence="3 4">
    <name type="scientific">Trematosphaeria pertusa</name>
    <dbReference type="NCBI Taxonomy" id="390896"/>
    <lineage>
        <taxon>Eukaryota</taxon>
        <taxon>Fungi</taxon>
        <taxon>Dikarya</taxon>
        <taxon>Ascomycota</taxon>
        <taxon>Pezizomycotina</taxon>
        <taxon>Dothideomycetes</taxon>
        <taxon>Pleosporomycetidae</taxon>
        <taxon>Pleosporales</taxon>
        <taxon>Massarineae</taxon>
        <taxon>Trematosphaeriaceae</taxon>
        <taxon>Trematosphaeria</taxon>
    </lineage>
</organism>
<gene>
    <name evidence="3" type="ORF">BU26DRAFT_423537</name>
</gene>
<dbReference type="GeneID" id="54576846"/>
<dbReference type="AlphaFoldDB" id="A0A6A6IMR3"/>
<keyword evidence="1" id="KW-0812">Transmembrane</keyword>
<feature type="transmembrane region" description="Helical" evidence="1">
    <location>
        <begin position="6"/>
        <end position="29"/>
    </location>
</feature>
<dbReference type="PANTHER" id="PTHR42109:SF2">
    <property type="entry name" value="INTEGRAL MEMBRANE PROTEIN"/>
    <property type="match status" value="1"/>
</dbReference>
<feature type="transmembrane region" description="Helical" evidence="1">
    <location>
        <begin position="109"/>
        <end position="130"/>
    </location>
</feature>
<keyword evidence="1" id="KW-1133">Transmembrane helix</keyword>
<keyword evidence="1" id="KW-0472">Membrane</keyword>
<evidence type="ECO:0000256" key="1">
    <source>
        <dbReference type="SAM" id="Phobius"/>
    </source>
</evidence>
<evidence type="ECO:0000313" key="3">
    <source>
        <dbReference type="EMBL" id="KAF2251122.1"/>
    </source>
</evidence>
<name>A0A6A6IMR3_9PLEO</name>
<feature type="transmembrane region" description="Helical" evidence="1">
    <location>
        <begin position="220"/>
        <end position="243"/>
    </location>
</feature>
<feature type="domain" description="DUF7702" evidence="2">
    <location>
        <begin position="4"/>
        <end position="246"/>
    </location>
</feature>
<feature type="transmembrane region" description="Helical" evidence="1">
    <location>
        <begin position="150"/>
        <end position="169"/>
    </location>
</feature>
<feature type="transmembrane region" description="Helical" evidence="1">
    <location>
        <begin position="274"/>
        <end position="296"/>
    </location>
</feature>
<protein>
    <recommendedName>
        <fullName evidence="2">DUF7702 domain-containing protein</fullName>
    </recommendedName>
</protein>
<dbReference type="PANTHER" id="PTHR42109">
    <property type="entry name" value="UNPLACED GENOMIC SCAFFOLD UM_SCAF_CONTIG_1.265, WHOLE GENOME SHOTGUN SEQUENCE"/>
    <property type="match status" value="1"/>
</dbReference>
<evidence type="ECO:0000259" key="2">
    <source>
        <dbReference type="Pfam" id="PF24800"/>
    </source>
</evidence>